<evidence type="ECO:0000313" key="2">
    <source>
        <dbReference type="EMBL" id="QIL50444.1"/>
    </source>
</evidence>
<feature type="transmembrane region" description="Helical" evidence="1">
    <location>
        <begin position="33"/>
        <end position="55"/>
    </location>
</feature>
<keyword evidence="1" id="KW-0472">Membrane</keyword>
<proteinExistence type="predicted"/>
<dbReference type="KEGG" id="wco:G7084_03380"/>
<keyword evidence="1" id="KW-0812">Transmembrane</keyword>
<protein>
    <submittedName>
        <fullName evidence="2">Uncharacterized protein</fullName>
    </submittedName>
</protein>
<dbReference type="AlphaFoldDB" id="A0A6G8AZF3"/>
<name>A0A6G8AZF3_9LACO</name>
<dbReference type="RefSeq" id="WP_166010064.1">
    <property type="nucleotide sequence ID" value="NZ_CP049888.1"/>
</dbReference>
<keyword evidence="3" id="KW-1185">Reference proteome</keyword>
<organism evidence="2 3">
    <name type="scientific">Weissella coleopterorum</name>
    <dbReference type="NCBI Taxonomy" id="2714949"/>
    <lineage>
        <taxon>Bacteria</taxon>
        <taxon>Bacillati</taxon>
        <taxon>Bacillota</taxon>
        <taxon>Bacilli</taxon>
        <taxon>Lactobacillales</taxon>
        <taxon>Lactobacillaceae</taxon>
        <taxon>Weissella</taxon>
    </lineage>
</organism>
<dbReference type="Proteomes" id="UP000500741">
    <property type="component" value="Chromosome"/>
</dbReference>
<evidence type="ECO:0000256" key="1">
    <source>
        <dbReference type="SAM" id="Phobius"/>
    </source>
</evidence>
<evidence type="ECO:0000313" key="3">
    <source>
        <dbReference type="Proteomes" id="UP000500741"/>
    </source>
</evidence>
<accession>A0A6G8AZF3</accession>
<sequence>MIDENPIEKHITQQKNDINKEAKLKRKHKKRNALAIGTSLVLLSGIVISIVRILLNVVH</sequence>
<dbReference type="EMBL" id="CP049888">
    <property type="protein sequence ID" value="QIL50444.1"/>
    <property type="molecule type" value="Genomic_DNA"/>
</dbReference>
<keyword evidence="1" id="KW-1133">Transmembrane helix</keyword>
<gene>
    <name evidence="2" type="ORF">G7084_03380</name>
</gene>
<reference evidence="2 3" key="1">
    <citation type="submission" date="2020-03" db="EMBL/GenBank/DDBJ databases">
        <title>Weissella sp. nov., isolated from Cybister lewisianus.</title>
        <authorList>
            <person name="Hyun D.-W."/>
            <person name="Bae J.-W."/>
        </authorList>
    </citation>
    <scope>NUCLEOTIDE SEQUENCE [LARGE SCALE GENOMIC DNA]</scope>
    <source>
        <strain evidence="2 3">HDW19</strain>
    </source>
</reference>